<keyword evidence="5" id="KW-0472">Membrane</keyword>
<feature type="compositionally biased region" description="Low complexity" evidence="4">
    <location>
        <begin position="548"/>
        <end position="560"/>
    </location>
</feature>
<feature type="coiled-coil region" evidence="3">
    <location>
        <begin position="10"/>
        <end position="40"/>
    </location>
</feature>
<dbReference type="Pfam" id="PF24681">
    <property type="entry name" value="Kelch_KLHDC2_KLHL20_DRC7"/>
    <property type="match status" value="1"/>
</dbReference>
<dbReference type="Proteomes" id="UP000078512">
    <property type="component" value="Unassembled WGS sequence"/>
</dbReference>
<dbReference type="AlphaFoldDB" id="A0A197KJ80"/>
<keyword evidence="7" id="KW-1185">Reference proteome</keyword>
<accession>A0A197KJ80</accession>
<evidence type="ECO:0008006" key="8">
    <source>
        <dbReference type="Google" id="ProtNLM"/>
    </source>
</evidence>
<dbReference type="OrthoDB" id="432528at2759"/>
<organism evidence="6 7">
    <name type="scientific">Linnemannia elongata AG-77</name>
    <dbReference type="NCBI Taxonomy" id="1314771"/>
    <lineage>
        <taxon>Eukaryota</taxon>
        <taxon>Fungi</taxon>
        <taxon>Fungi incertae sedis</taxon>
        <taxon>Mucoromycota</taxon>
        <taxon>Mortierellomycotina</taxon>
        <taxon>Mortierellomycetes</taxon>
        <taxon>Mortierellales</taxon>
        <taxon>Mortierellaceae</taxon>
        <taxon>Linnemannia</taxon>
    </lineage>
</organism>
<evidence type="ECO:0000313" key="7">
    <source>
        <dbReference type="Proteomes" id="UP000078512"/>
    </source>
</evidence>
<feature type="compositionally biased region" description="Basic and acidic residues" evidence="4">
    <location>
        <begin position="511"/>
        <end position="523"/>
    </location>
</feature>
<dbReference type="PANTHER" id="PTHR46093:SF18">
    <property type="entry name" value="FIBRONECTIN TYPE-III DOMAIN-CONTAINING PROTEIN"/>
    <property type="match status" value="1"/>
</dbReference>
<gene>
    <name evidence="6" type="ORF">K457DRAFT_12849</name>
</gene>
<feature type="transmembrane region" description="Helical" evidence="5">
    <location>
        <begin position="382"/>
        <end position="405"/>
    </location>
</feature>
<feature type="compositionally biased region" description="Polar residues" evidence="4">
    <location>
        <begin position="498"/>
        <end position="510"/>
    </location>
</feature>
<evidence type="ECO:0000256" key="4">
    <source>
        <dbReference type="SAM" id="MobiDB-lite"/>
    </source>
</evidence>
<proteinExistence type="predicted"/>
<evidence type="ECO:0000256" key="1">
    <source>
        <dbReference type="ARBA" id="ARBA00022441"/>
    </source>
</evidence>
<protein>
    <recommendedName>
        <fullName evidence="8">Galactose oxidase</fullName>
    </recommendedName>
</protein>
<dbReference type="STRING" id="1314771.A0A197KJ80"/>
<dbReference type="EMBL" id="KV442012">
    <property type="protein sequence ID" value="OAQ36354.1"/>
    <property type="molecule type" value="Genomic_DNA"/>
</dbReference>
<evidence type="ECO:0000256" key="5">
    <source>
        <dbReference type="SAM" id="Phobius"/>
    </source>
</evidence>
<evidence type="ECO:0000256" key="3">
    <source>
        <dbReference type="SAM" id="Coils"/>
    </source>
</evidence>
<keyword evidence="3" id="KW-0175">Coiled coil</keyword>
<keyword evidence="1" id="KW-0880">Kelch repeat</keyword>
<dbReference type="SUPFAM" id="SSF117281">
    <property type="entry name" value="Kelch motif"/>
    <property type="match status" value="1"/>
</dbReference>
<dbReference type="PANTHER" id="PTHR46093">
    <property type="entry name" value="ACYL-COA-BINDING DOMAIN-CONTAINING PROTEIN 5"/>
    <property type="match status" value="1"/>
</dbReference>
<dbReference type="Gene3D" id="2.120.10.80">
    <property type="entry name" value="Kelch-type beta propeller"/>
    <property type="match status" value="1"/>
</dbReference>
<keyword evidence="5" id="KW-0812">Transmembrane</keyword>
<sequence>MDRNQYLGRSQELARMMEAIRAEQEELERSRLEHESLMKNYQDPPLAQAPAPAPVCCMAFASVGERRLYIQGGLTETGSNRSPLNQFISLDLTVGSWSTSAPPWIWPQTFGTLEPPYSSGHSMTAGSANNALFMWDPFQAGVYWSYGTVSHVWGSYVNTLNTTKQSGIKNGIDMNSGILYVPSGNNNGKEMISNTPGDPNLLISPMPTALMPVPVVHESFLWSTYRNSFLHYGGRAIVGNTGNPYLNEYITNTQAWAAVDTTGPSPGDVSGHSYNGTKMIVFGGAGLSGVANADIHTLDMLTREWTAGKPADAIQARQYMACAVSGDSFVAWGGEGASRIKDKTPIVYDMKNNQWTTQFNRFINGTSTTTGPTKVTPPPTNIAAIGGGIAGAVVAVMALVGFLLYRRRRRLRTKTRNGNHQDRDEDEEGVSLAHRQKLPPNNNGDIEAERFTASHPPPLKPRPTEDRDTLMSRFSTSSLTDLPLAGPHAMLRDPHGQQPPQQFTFTNNGDRSGRVDANNEAHDQVTLLPGHPSNQSDNINIYKGSIGNPQSPRNPQSQNPYEERSQEVRRMIANLQTEQEELQRVSVRK</sequence>
<dbReference type="InterPro" id="IPR015915">
    <property type="entry name" value="Kelch-typ_b-propeller"/>
</dbReference>
<keyword evidence="5" id="KW-1133">Transmembrane helix</keyword>
<evidence type="ECO:0000256" key="2">
    <source>
        <dbReference type="ARBA" id="ARBA00022737"/>
    </source>
</evidence>
<name>A0A197KJ80_9FUNG</name>
<keyword evidence="2" id="KW-0677">Repeat</keyword>
<feature type="region of interest" description="Disordered" evidence="4">
    <location>
        <begin position="414"/>
        <end position="566"/>
    </location>
</feature>
<evidence type="ECO:0000313" key="6">
    <source>
        <dbReference type="EMBL" id="OAQ36354.1"/>
    </source>
</evidence>
<reference evidence="6 7" key="1">
    <citation type="submission" date="2016-05" db="EMBL/GenBank/DDBJ databases">
        <title>Genome sequencing reveals origins of a unique bacterial endosymbiosis in the earliest lineages of terrestrial Fungi.</title>
        <authorList>
            <consortium name="DOE Joint Genome Institute"/>
            <person name="Uehling J."/>
            <person name="Gryganskyi A."/>
            <person name="Hameed K."/>
            <person name="Tschaplinski T."/>
            <person name="Misztal P."/>
            <person name="Wu S."/>
            <person name="Desiro A."/>
            <person name="Vande Pol N."/>
            <person name="Du Z.-Y."/>
            <person name="Zienkiewicz A."/>
            <person name="Zienkiewicz K."/>
            <person name="Morin E."/>
            <person name="Tisserant E."/>
            <person name="Splivallo R."/>
            <person name="Hainaut M."/>
            <person name="Henrissat B."/>
            <person name="Ohm R."/>
            <person name="Kuo A."/>
            <person name="Yan J."/>
            <person name="Lipzen A."/>
            <person name="Nolan M."/>
            <person name="Labutti K."/>
            <person name="Barry K."/>
            <person name="Goldstein A."/>
            <person name="Labbe J."/>
            <person name="Schadt C."/>
            <person name="Tuskan G."/>
            <person name="Grigoriev I."/>
            <person name="Martin F."/>
            <person name="Vilgalys R."/>
            <person name="Bonito G."/>
        </authorList>
    </citation>
    <scope>NUCLEOTIDE SEQUENCE [LARGE SCALE GENOMIC DNA]</scope>
    <source>
        <strain evidence="6 7">AG-77</strain>
    </source>
</reference>